<evidence type="ECO:0000313" key="13">
    <source>
        <dbReference type="Proteomes" id="UP001140949"/>
    </source>
</evidence>
<evidence type="ECO:0000256" key="3">
    <source>
        <dbReference type="ARBA" id="ARBA00022640"/>
    </source>
</evidence>
<keyword evidence="7" id="KW-0472">Membrane</keyword>
<dbReference type="FunFam" id="3.40.250.10:FF:000044">
    <property type="entry name" value="Rhodanese-like domain-containing protein 4, chloroplastic"/>
    <property type="match status" value="1"/>
</dbReference>
<dbReference type="SUPFAM" id="SSF52821">
    <property type="entry name" value="Rhodanese/Cell cycle control phosphatase"/>
    <property type="match status" value="1"/>
</dbReference>
<dbReference type="AlphaFoldDB" id="A0AAX6G0C3"/>
<evidence type="ECO:0000256" key="6">
    <source>
        <dbReference type="ARBA" id="ARBA00022989"/>
    </source>
</evidence>
<evidence type="ECO:0000256" key="8">
    <source>
        <dbReference type="ARBA" id="ARBA00058574"/>
    </source>
</evidence>
<dbReference type="PANTHER" id="PTHR47377:SF1">
    <property type="entry name" value="RHODANESE-LIKE DOMAIN-CONTAINING PROTEIN 4, CHLOROPLASTIC"/>
    <property type="match status" value="1"/>
</dbReference>
<accession>A0AAX6G0C3</accession>
<organism evidence="12 13">
    <name type="scientific">Iris pallida</name>
    <name type="common">Sweet iris</name>
    <dbReference type="NCBI Taxonomy" id="29817"/>
    <lineage>
        <taxon>Eukaryota</taxon>
        <taxon>Viridiplantae</taxon>
        <taxon>Streptophyta</taxon>
        <taxon>Embryophyta</taxon>
        <taxon>Tracheophyta</taxon>
        <taxon>Spermatophyta</taxon>
        <taxon>Magnoliopsida</taxon>
        <taxon>Liliopsida</taxon>
        <taxon>Asparagales</taxon>
        <taxon>Iridaceae</taxon>
        <taxon>Iridoideae</taxon>
        <taxon>Irideae</taxon>
        <taxon>Iris</taxon>
    </lineage>
</organism>
<keyword evidence="2" id="KW-0150">Chloroplast</keyword>
<comment type="subunit">
    <text evidence="9">Component of high molecular weight thylakoid LFNRs-containing protein complexes containing LIR1, LFNR1, LFNR2, TIC62 and TROL proteins.</text>
</comment>
<keyword evidence="5" id="KW-0809">Transit peptide</keyword>
<dbReference type="PANTHER" id="PTHR47377">
    <property type="entry name" value="RHODANESE-LIKE DOMAIN-CONTAINING PROTEIN 4, CHLOROPLASTIC"/>
    <property type="match status" value="1"/>
</dbReference>
<evidence type="ECO:0000256" key="2">
    <source>
        <dbReference type="ARBA" id="ARBA00022528"/>
    </source>
</evidence>
<keyword evidence="6" id="KW-1133">Transmembrane helix</keyword>
<gene>
    <name evidence="12" type="ORF">M6B38_131070</name>
</gene>
<keyword evidence="4" id="KW-0812">Transmembrane</keyword>
<feature type="region of interest" description="Disordered" evidence="11">
    <location>
        <begin position="351"/>
        <end position="400"/>
    </location>
</feature>
<feature type="compositionally biased region" description="Basic and acidic residues" evidence="11">
    <location>
        <begin position="378"/>
        <end position="390"/>
    </location>
</feature>
<evidence type="ECO:0000256" key="9">
    <source>
        <dbReference type="ARBA" id="ARBA00064364"/>
    </source>
</evidence>
<dbReference type="InterPro" id="IPR036873">
    <property type="entry name" value="Rhodanese-like_dom_sf"/>
</dbReference>
<evidence type="ECO:0000256" key="4">
    <source>
        <dbReference type="ARBA" id="ARBA00022692"/>
    </source>
</evidence>
<comment type="function">
    <text evidence="8">Rhodanese domain-containing protein required for anchoring ferredoxin--NADP reductase to the thylakoid membranes and sustaining efficient linear electron flow (LEF).</text>
</comment>
<proteinExistence type="predicted"/>
<protein>
    <recommendedName>
        <fullName evidence="10">Protein THYLAKOID RHODANESE-LIKE, chloroplastic</fullName>
    </recommendedName>
</protein>
<dbReference type="Proteomes" id="UP001140949">
    <property type="component" value="Unassembled WGS sequence"/>
</dbReference>
<dbReference type="EMBL" id="JANAVB010024800">
    <property type="protein sequence ID" value="KAJ6821917.1"/>
    <property type="molecule type" value="Genomic_DNA"/>
</dbReference>
<reference evidence="12" key="2">
    <citation type="submission" date="2023-04" db="EMBL/GenBank/DDBJ databases">
        <authorList>
            <person name="Bruccoleri R.E."/>
            <person name="Oakeley E.J."/>
            <person name="Faust A.-M."/>
            <person name="Dessus-Babus S."/>
            <person name="Altorfer M."/>
            <person name="Burckhardt D."/>
            <person name="Oertli M."/>
            <person name="Naumann U."/>
            <person name="Petersen F."/>
            <person name="Wong J."/>
        </authorList>
    </citation>
    <scope>NUCLEOTIDE SEQUENCE</scope>
    <source>
        <strain evidence="12">GSM-AAB239-AS_SAM_17_03QT</strain>
        <tissue evidence="12">Leaf</tissue>
    </source>
</reference>
<dbReference type="InterPro" id="IPR044240">
    <property type="entry name" value="STR4-like"/>
</dbReference>
<evidence type="ECO:0000256" key="11">
    <source>
        <dbReference type="SAM" id="MobiDB-lite"/>
    </source>
</evidence>
<evidence type="ECO:0000256" key="7">
    <source>
        <dbReference type="ARBA" id="ARBA00023136"/>
    </source>
</evidence>
<evidence type="ECO:0000313" key="12">
    <source>
        <dbReference type="EMBL" id="KAJ6821917.1"/>
    </source>
</evidence>
<keyword evidence="3" id="KW-0934">Plastid</keyword>
<sequence length="459" mass="48515">MEVLNAAGLTPVSLPNNKPTSRRAVDHRRLFLTKLSRPLTGGLAALSSVFLSNGLSRALTYEEALSQSFTSSSSDSAGFDIGLFLDGVLKFGSENPLLIGGGAAALALPVVLSRVLLSEPKPWGVVSAKAAYAKLAEEGDAALLDIRGGRESKEVGSPDLRGLKKKVVAIAYRGEDKPGFLKKLSLRFKDPGSTTLFILDKFDGNSELVAELVTANGFKAAYAIKDGAEGARGWLKSELPWTEPKKGVTFDFGDLQDVIDSTFGENSDGLPVTLGLAVATGLGLFAFTEMETVLQLLGSAAIVQFVTKKLLLAEDRKVTLKQAEEFLNTKIAPKELVDEIKMIGKALLPASSSTKSLPSSAEATPEPSTPAAPAPKADVSETKAAIKEEAPAEPAPAVNSVPKAEVSEGALAGFSSNSRPLSPYPYVRLLSFGYICISLNTYLFPSMSQSVTLSYIDVE</sequence>
<feature type="compositionally biased region" description="Low complexity" evidence="11">
    <location>
        <begin position="351"/>
        <end position="366"/>
    </location>
</feature>
<dbReference type="GO" id="GO:0009535">
    <property type="term" value="C:chloroplast thylakoid membrane"/>
    <property type="evidence" value="ECO:0007669"/>
    <property type="project" value="UniProtKB-SubCell"/>
</dbReference>
<evidence type="ECO:0000256" key="1">
    <source>
        <dbReference type="ARBA" id="ARBA00004454"/>
    </source>
</evidence>
<comment type="caution">
    <text evidence="12">The sequence shown here is derived from an EMBL/GenBank/DDBJ whole genome shotgun (WGS) entry which is preliminary data.</text>
</comment>
<evidence type="ECO:0000256" key="10">
    <source>
        <dbReference type="ARBA" id="ARBA00070712"/>
    </source>
</evidence>
<keyword evidence="13" id="KW-1185">Reference proteome</keyword>
<reference evidence="12" key="1">
    <citation type="journal article" date="2023" name="GigaByte">
        <title>Genome assembly of the bearded iris, Iris pallida Lam.</title>
        <authorList>
            <person name="Bruccoleri R.E."/>
            <person name="Oakeley E.J."/>
            <person name="Faust A.M.E."/>
            <person name="Altorfer M."/>
            <person name="Dessus-Babus S."/>
            <person name="Burckhardt D."/>
            <person name="Oertli M."/>
            <person name="Naumann U."/>
            <person name="Petersen F."/>
            <person name="Wong J."/>
        </authorList>
    </citation>
    <scope>NUCLEOTIDE SEQUENCE</scope>
    <source>
        <strain evidence="12">GSM-AAB239-AS_SAM_17_03QT</strain>
    </source>
</reference>
<evidence type="ECO:0000256" key="5">
    <source>
        <dbReference type="ARBA" id="ARBA00022946"/>
    </source>
</evidence>
<comment type="subcellular location">
    <subcellularLocation>
        <location evidence="1">Plastid</location>
        <location evidence="1">Chloroplast thylakoid membrane</location>
        <topology evidence="1">Multi-pass membrane protein</topology>
    </subcellularLocation>
</comment>
<name>A0AAX6G0C3_IRIPA</name>
<dbReference type="Gene3D" id="3.40.250.10">
    <property type="entry name" value="Rhodanese-like domain"/>
    <property type="match status" value="1"/>
</dbReference>
<feature type="region of interest" description="Disordered" evidence="11">
    <location>
        <begin position="1"/>
        <end position="21"/>
    </location>
</feature>